<dbReference type="Proteomes" id="UP000190037">
    <property type="component" value="Unassembled WGS sequence"/>
</dbReference>
<evidence type="ECO:0000256" key="1">
    <source>
        <dbReference type="ARBA" id="ARBA00023002"/>
    </source>
</evidence>
<dbReference type="InterPro" id="IPR016161">
    <property type="entry name" value="Ald_DH/histidinol_DH"/>
</dbReference>
<dbReference type="AlphaFoldDB" id="A0A1T3NWI9"/>
<dbReference type="EMBL" id="MWQN01000001">
    <property type="protein sequence ID" value="OPC81145.1"/>
    <property type="molecule type" value="Genomic_DNA"/>
</dbReference>
<gene>
    <name evidence="4" type="ORF">B4N89_09455</name>
</gene>
<dbReference type="CDD" id="cd07129">
    <property type="entry name" value="ALDH_KGSADH"/>
    <property type="match status" value="1"/>
</dbReference>
<feature type="region of interest" description="Disordered" evidence="2">
    <location>
        <begin position="1"/>
        <end position="22"/>
    </location>
</feature>
<dbReference type="Gene3D" id="3.40.309.10">
    <property type="entry name" value="Aldehyde Dehydrogenase, Chain A, domain 2"/>
    <property type="match status" value="1"/>
</dbReference>
<evidence type="ECO:0000313" key="5">
    <source>
        <dbReference type="Proteomes" id="UP000190037"/>
    </source>
</evidence>
<evidence type="ECO:0000259" key="3">
    <source>
        <dbReference type="Pfam" id="PF00171"/>
    </source>
</evidence>
<dbReference type="PANTHER" id="PTHR43353:SF3">
    <property type="entry name" value="ALDEHYDE DEHYDROGENASE-RELATED"/>
    <property type="match status" value="1"/>
</dbReference>
<dbReference type="InterPro" id="IPR015590">
    <property type="entry name" value="Aldehyde_DH_dom"/>
</dbReference>
<reference evidence="4 5" key="1">
    <citation type="submission" date="2017-03" db="EMBL/GenBank/DDBJ databases">
        <title>Draft genome sequence of Streptomyces scabrisporus NF3, endophyte isolated from Amphipterygium adstringens.</title>
        <authorList>
            <person name="Vazquez M."/>
            <person name="Ceapa C.D."/>
            <person name="Rodriguez Luna D."/>
            <person name="Sanchez Esquivel S."/>
        </authorList>
    </citation>
    <scope>NUCLEOTIDE SEQUENCE [LARGE SCALE GENOMIC DNA]</scope>
    <source>
        <strain evidence="4 5">NF3</strain>
    </source>
</reference>
<proteinExistence type="predicted"/>
<dbReference type="InterPro" id="IPR016163">
    <property type="entry name" value="Ald_DH_C"/>
</dbReference>
<name>A0A1T3NWI9_9ACTN</name>
<dbReference type="InterPro" id="IPR050740">
    <property type="entry name" value="Aldehyde_DH_Superfamily"/>
</dbReference>
<keyword evidence="5" id="KW-1185">Reference proteome</keyword>
<dbReference type="GO" id="GO:0016620">
    <property type="term" value="F:oxidoreductase activity, acting on the aldehyde or oxo group of donors, NAD or NADP as acceptor"/>
    <property type="evidence" value="ECO:0007669"/>
    <property type="project" value="InterPro"/>
</dbReference>
<evidence type="ECO:0000256" key="2">
    <source>
        <dbReference type="SAM" id="MobiDB-lite"/>
    </source>
</evidence>
<dbReference type="InterPro" id="IPR016162">
    <property type="entry name" value="Ald_DH_N"/>
</dbReference>
<dbReference type="SUPFAM" id="SSF53720">
    <property type="entry name" value="ALDH-like"/>
    <property type="match status" value="1"/>
</dbReference>
<evidence type="ECO:0000313" key="4">
    <source>
        <dbReference type="EMBL" id="OPC81145.1"/>
    </source>
</evidence>
<dbReference type="STRING" id="159449.B4N89_09455"/>
<organism evidence="4 5">
    <name type="scientific">Embleya scabrispora</name>
    <dbReference type="NCBI Taxonomy" id="159449"/>
    <lineage>
        <taxon>Bacteria</taxon>
        <taxon>Bacillati</taxon>
        <taxon>Actinomycetota</taxon>
        <taxon>Actinomycetes</taxon>
        <taxon>Kitasatosporales</taxon>
        <taxon>Streptomycetaceae</taxon>
        <taxon>Embleya</taxon>
    </lineage>
</organism>
<protein>
    <submittedName>
        <fullName evidence="4">Aldehyde dehydrogenase (NADP(+))</fullName>
    </submittedName>
</protein>
<feature type="domain" description="Aldehyde dehydrogenase" evidence="3">
    <location>
        <begin position="37"/>
        <end position="468"/>
    </location>
</feature>
<dbReference type="Pfam" id="PF00171">
    <property type="entry name" value="Aldedh"/>
    <property type="match status" value="1"/>
</dbReference>
<accession>A0A1T3NWI9</accession>
<dbReference type="OrthoDB" id="9770537at2"/>
<dbReference type="InterPro" id="IPR044151">
    <property type="entry name" value="ALDH_KGSADH"/>
</dbReference>
<dbReference type="PANTHER" id="PTHR43353">
    <property type="entry name" value="SUCCINATE-SEMIALDEHYDE DEHYDROGENASE, MITOCHONDRIAL"/>
    <property type="match status" value="1"/>
</dbReference>
<comment type="caution">
    <text evidence="4">The sequence shown here is derived from an EMBL/GenBank/DDBJ whole genome shotgun (WGS) entry which is preliminary data.</text>
</comment>
<dbReference type="Gene3D" id="3.40.605.10">
    <property type="entry name" value="Aldehyde Dehydrogenase, Chain A, domain 1"/>
    <property type="match status" value="1"/>
</dbReference>
<keyword evidence="1" id="KW-0560">Oxidoreductase</keyword>
<sequence length="528" mass="53886">MAVGRHTRAPADRPELPRPLVHSGGTAVIESHATARATVRGFNPRTGKPSGQPVPVSDEAEVGRVVAAAREALPGWAARGGGERASVLEAVADALDAARDELVAIADGETALGEVRLSGEVGRTSGQLRMFAGLLRAGAHVGAVLSPADPALGRPDVRRMLHPIGVVAVFAASNFPFAFSVVGGDTASAWAAGCPVVVKVHEAHPATSIAVARVVRAALAAAGAAEDLLGLVVGPASGAVLVTHPDIAAVGFTGSLSGGRALFDLAAGRPDPIPFFGELGSVNPVVVLPGAAAERADELARGYLGSLTLGTGQFCTNPGLLFVPEAGGLLDAVAAHTRTTTGGPMLSERIRDAYERGTAGHTGRELARGTAGEGAWAVAPVVRHADLAEFLAHAAELTEETFGPAGLVVTYPDPDALLAALTVLPGSLTGSVHAVETDHPLAARVAAVLRPRVGRLVHNGWPTGVAVCWAMHHGGPWPATTAPGHTSVGGTALRRWLVPTAYQDWPDALLPPELRDANPLGVPREIQP</sequence>